<organism evidence="1 2">
    <name type="scientific">Verticillium dahliae</name>
    <name type="common">Verticillium wilt</name>
    <dbReference type="NCBI Taxonomy" id="27337"/>
    <lineage>
        <taxon>Eukaryota</taxon>
        <taxon>Fungi</taxon>
        <taxon>Dikarya</taxon>
        <taxon>Ascomycota</taxon>
        <taxon>Pezizomycotina</taxon>
        <taxon>Sordariomycetes</taxon>
        <taxon>Hypocreomycetidae</taxon>
        <taxon>Glomerellales</taxon>
        <taxon>Plectosphaerellaceae</taxon>
        <taxon>Verticillium</taxon>
    </lineage>
</organism>
<evidence type="ECO:0000313" key="2">
    <source>
        <dbReference type="Proteomes" id="UP000288725"/>
    </source>
</evidence>
<evidence type="ECO:0000313" key="1">
    <source>
        <dbReference type="EMBL" id="RXG49811.1"/>
    </source>
</evidence>
<proteinExistence type="predicted"/>
<name>A0A444S8V1_VERDA</name>
<dbReference type="AlphaFoldDB" id="A0A444S8V1"/>
<accession>A0A444S8V1</accession>
<sequence length="320" mass="34859">MESDVHVSSNQFLIVLGRLGASCPSHAFWGQRASLTASANIFDRFGQAAGTKRKESERKLSGRPVVDNAVFFFVSSSHNTIIWSGLIPSHTFPFFLFRAVLVVHFTPFFFKDTLNTQSCAHSCLVSHNSNSLQQRTTHYQTTHTLPTANMKFSTIIAAAMATFAAAAPVADSNAAASATSLQSLESRAVFDLSQLNGLQGFQNVDLNYLLRLNSVDLNLFAQLGQVQNFNLLNFQHLFNVQQFDVLALLQLQQLQTLLALHGQGVFNGLNLVDLRLGVLNLGLVGGIQGVNLAQFIGADVIPQVAQIAQQPTNFVVVAKN</sequence>
<dbReference type="EMBL" id="RSDZ01000010">
    <property type="protein sequence ID" value="RXG49811.1"/>
    <property type="molecule type" value="Genomic_DNA"/>
</dbReference>
<reference evidence="1 2" key="1">
    <citation type="submission" date="2018-12" db="EMBL/GenBank/DDBJ databases">
        <title>Genome of Verticillium dahliae isolate Getta Getta.</title>
        <authorList>
            <person name="Gardiner D.M."/>
        </authorList>
    </citation>
    <scope>NUCLEOTIDE SEQUENCE [LARGE SCALE GENOMIC DNA]</scope>
    <source>
        <strain evidence="1 2">Getta Getta</strain>
    </source>
</reference>
<protein>
    <submittedName>
        <fullName evidence="1">Uncharacterized protein</fullName>
    </submittedName>
</protein>
<gene>
    <name evidence="1" type="ORF">VDGE_00481</name>
</gene>
<dbReference type="Proteomes" id="UP000288725">
    <property type="component" value="Chromosome 2"/>
</dbReference>
<comment type="caution">
    <text evidence="1">The sequence shown here is derived from an EMBL/GenBank/DDBJ whole genome shotgun (WGS) entry which is preliminary data.</text>
</comment>